<name>A0A2Z4PT66_9GAMM</name>
<proteinExistence type="predicted"/>
<dbReference type="AlphaFoldDB" id="A0A2Z4PT66"/>
<evidence type="ECO:0000313" key="2">
    <source>
        <dbReference type="Proteomes" id="UP000249898"/>
    </source>
</evidence>
<sequence>MGKLYAFNRSTDNAIQRLYYICRVDRFANIVRLVKQRIEVMPVIAPRFDVFRNLDVHSSRRLTVIFFSIWLNALKSGLDLHI</sequence>
<organism evidence="1 2">
    <name type="scientific">Marinomonas primoryensis</name>
    <dbReference type="NCBI Taxonomy" id="178399"/>
    <lineage>
        <taxon>Bacteria</taxon>
        <taxon>Pseudomonadati</taxon>
        <taxon>Pseudomonadota</taxon>
        <taxon>Gammaproteobacteria</taxon>
        <taxon>Oceanospirillales</taxon>
        <taxon>Oceanospirillaceae</taxon>
        <taxon>Marinomonas</taxon>
    </lineage>
</organism>
<dbReference type="Proteomes" id="UP000249898">
    <property type="component" value="Chromosome"/>
</dbReference>
<dbReference type="EMBL" id="CP016181">
    <property type="protein sequence ID" value="AWY00762.1"/>
    <property type="molecule type" value="Genomic_DNA"/>
</dbReference>
<reference evidence="1 2" key="1">
    <citation type="submission" date="2016-06" db="EMBL/GenBank/DDBJ databases">
        <title>The sequenced genome of the ice-adhering bacterium Marinomonas primoryensis, from Antarctica.</title>
        <authorList>
            <person name="Graham L."/>
            <person name="Vance T.D.R."/>
            <person name="Davies P.L."/>
        </authorList>
    </citation>
    <scope>NUCLEOTIDE SEQUENCE [LARGE SCALE GENOMIC DNA]</scope>
    <source>
        <strain evidence="1 2">AceL</strain>
    </source>
</reference>
<gene>
    <name evidence="1" type="ORF">A8139_12855</name>
</gene>
<protein>
    <submittedName>
        <fullName evidence="1">Uncharacterized protein</fullName>
    </submittedName>
</protein>
<evidence type="ECO:0000313" key="1">
    <source>
        <dbReference type="EMBL" id="AWY00762.1"/>
    </source>
</evidence>
<accession>A0A2Z4PT66</accession>